<name>A0A552V3X3_9FLAO</name>
<feature type="signal peptide" evidence="1">
    <location>
        <begin position="1"/>
        <end position="18"/>
    </location>
</feature>
<dbReference type="RefSeq" id="WP_143372731.1">
    <property type="nucleotide sequence ID" value="NZ_VJVZ01000004.1"/>
</dbReference>
<dbReference type="OrthoDB" id="5580718at2"/>
<dbReference type="InterPro" id="IPR021109">
    <property type="entry name" value="Peptidase_aspartic_dom_sf"/>
</dbReference>
<reference evidence="2 3" key="1">
    <citation type="submission" date="2019-07" db="EMBL/GenBank/DDBJ databases">
        <title>Flavobacterium sp. nov., isolated from glacier ice.</title>
        <authorList>
            <person name="Liu Q."/>
            <person name="Xin Y.-H."/>
        </authorList>
    </citation>
    <scope>NUCLEOTIDE SEQUENCE [LARGE SCALE GENOMIC DNA]</scope>
    <source>
        <strain evidence="2 3">ZT4R6</strain>
    </source>
</reference>
<keyword evidence="1" id="KW-0732">Signal</keyword>
<dbReference type="SUPFAM" id="SSF50630">
    <property type="entry name" value="Acid proteases"/>
    <property type="match status" value="1"/>
</dbReference>
<proteinExistence type="predicted"/>
<dbReference type="EMBL" id="VJVZ01000004">
    <property type="protein sequence ID" value="TRW25149.1"/>
    <property type="molecule type" value="Genomic_DNA"/>
</dbReference>
<dbReference type="Proteomes" id="UP000320643">
    <property type="component" value="Unassembled WGS sequence"/>
</dbReference>
<protein>
    <recommendedName>
        <fullName evidence="4">Aspartyl protease</fullName>
    </recommendedName>
</protein>
<dbReference type="CDD" id="cd05483">
    <property type="entry name" value="retropepsin_like_bacteria"/>
    <property type="match status" value="1"/>
</dbReference>
<sequence>MKLLFTLITVLGISTLFAQEYKGLAQGQPAQKNYLTTVPYTFKRDKMIVQASINNKTYNFLFDTGAPMAITAKVAKELGITSVNKLQIQDANGASDSLAVVNLNNIKIGTVTFNGVPTLVVDKLGPLECLNIDGFIGSNVLRNSIVQILPGNKTIIITDSPKSLKLSRKNSVKMFVEPGQASPLVSISLLTDKMDADETVLIDTGMSGFYDLSTAVYKNAQQYDLFKTLAQATGFYTLGLYGNSKSELQYQVKLPELAIGKFGFKNITATTTSDLRSRVGIELLKHGNITLDYLNGRFYFEPFGDKKSVDLAEKSWPFKPVVKDDKIIIGIVWDAALAGKIDAGDEILSFGNLNFNGMDVCQKLLSDFKAVADNVALVIKDAETGEVRTLQVSKE</sequence>
<dbReference type="InterPro" id="IPR034122">
    <property type="entry name" value="Retropepsin-like_bacterial"/>
</dbReference>
<dbReference type="AlphaFoldDB" id="A0A552V3X3"/>
<accession>A0A552V3X3</accession>
<feature type="chain" id="PRO_5022142678" description="Aspartyl protease" evidence="1">
    <location>
        <begin position="19"/>
        <end position="395"/>
    </location>
</feature>
<dbReference type="Gene3D" id="2.40.70.10">
    <property type="entry name" value="Acid Proteases"/>
    <property type="match status" value="1"/>
</dbReference>
<keyword evidence="3" id="KW-1185">Reference proteome</keyword>
<comment type="caution">
    <text evidence="2">The sequence shown here is derived from an EMBL/GenBank/DDBJ whole genome shotgun (WGS) entry which is preliminary data.</text>
</comment>
<evidence type="ECO:0008006" key="4">
    <source>
        <dbReference type="Google" id="ProtNLM"/>
    </source>
</evidence>
<organism evidence="2 3">
    <name type="scientific">Flavobacterium zepuense</name>
    <dbReference type="NCBI Taxonomy" id="2593302"/>
    <lineage>
        <taxon>Bacteria</taxon>
        <taxon>Pseudomonadati</taxon>
        <taxon>Bacteroidota</taxon>
        <taxon>Flavobacteriia</taxon>
        <taxon>Flavobacteriales</taxon>
        <taxon>Flavobacteriaceae</taxon>
        <taxon>Flavobacterium</taxon>
    </lineage>
</organism>
<evidence type="ECO:0000313" key="3">
    <source>
        <dbReference type="Proteomes" id="UP000320643"/>
    </source>
</evidence>
<gene>
    <name evidence="2" type="ORF">FMM05_07525</name>
</gene>
<evidence type="ECO:0000256" key="1">
    <source>
        <dbReference type="SAM" id="SignalP"/>
    </source>
</evidence>
<dbReference type="Pfam" id="PF13650">
    <property type="entry name" value="Asp_protease_2"/>
    <property type="match status" value="1"/>
</dbReference>
<evidence type="ECO:0000313" key="2">
    <source>
        <dbReference type="EMBL" id="TRW25149.1"/>
    </source>
</evidence>